<organism evidence="2 3">
    <name type="scientific">Streptomyces nanshensis</name>
    <dbReference type="NCBI Taxonomy" id="518642"/>
    <lineage>
        <taxon>Bacteria</taxon>
        <taxon>Bacillati</taxon>
        <taxon>Actinomycetota</taxon>
        <taxon>Actinomycetes</taxon>
        <taxon>Kitasatosporales</taxon>
        <taxon>Streptomycetaceae</taxon>
        <taxon>Streptomyces</taxon>
    </lineage>
</organism>
<feature type="transmembrane region" description="Helical" evidence="1">
    <location>
        <begin position="201"/>
        <end position="219"/>
    </location>
</feature>
<dbReference type="OrthoDB" id="3579673at2"/>
<evidence type="ECO:0000313" key="2">
    <source>
        <dbReference type="EMBL" id="OEV15895.1"/>
    </source>
</evidence>
<feature type="transmembrane region" description="Helical" evidence="1">
    <location>
        <begin position="176"/>
        <end position="194"/>
    </location>
</feature>
<name>A0A1E7LI46_9ACTN</name>
<dbReference type="Proteomes" id="UP000175971">
    <property type="component" value="Unassembled WGS sequence"/>
</dbReference>
<proteinExistence type="predicted"/>
<keyword evidence="1" id="KW-0472">Membrane</keyword>
<reference evidence="2 3" key="1">
    <citation type="journal article" date="2016" name="Front. Microbiol.">
        <title>Comparative Genomics Analysis of Streptomyces Species Reveals Their Adaptation to the Marine Environment and Their Diversity at the Genomic Level.</title>
        <authorList>
            <person name="Tian X."/>
            <person name="Zhang Z."/>
            <person name="Yang T."/>
            <person name="Chen M."/>
            <person name="Li J."/>
            <person name="Chen F."/>
            <person name="Yang J."/>
            <person name="Li W."/>
            <person name="Zhang B."/>
            <person name="Zhang Z."/>
            <person name="Wu J."/>
            <person name="Zhang C."/>
            <person name="Long L."/>
            <person name="Xiao J."/>
        </authorList>
    </citation>
    <scope>NUCLEOTIDE SEQUENCE [LARGE SCALE GENOMIC DNA]</scope>
    <source>
        <strain evidence="2 3">SCSIO M10372</strain>
    </source>
</reference>
<protein>
    <submittedName>
        <fullName evidence="2">Transporter</fullName>
    </submittedName>
</protein>
<dbReference type="EMBL" id="LJGZ01000106">
    <property type="protein sequence ID" value="OEV15895.1"/>
    <property type="molecule type" value="Genomic_DNA"/>
</dbReference>
<feature type="transmembrane region" description="Helical" evidence="1">
    <location>
        <begin position="37"/>
        <end position="55"/>
    </location>
</feature>
<keyword evidence="1" id="KW-0812">Transmembrane</keyword>
<gene>
    <name evidence="2" type="ORF">AN221_36565</name>
</gene>
<feature type="transmembrane region" description="Helical" evidence="1">
    <location>
        <begin position="130"/>
        <end position="156"/>
    </location>
</feature>
<dbReference type="GO" id="GO:0005886">
    <property type="term" value="C:plasma membrane"/>
    <property type="evidence" value="ECO:0007669"/>
    <property type="project" value="UniProtKB-SubCell"/>
</dbReference>
<evidence type="ECO:0000313" key="3">
    <source>
        <dbReference type="Proteomes" id="UP000175971"/>
    </source>
</evidence>
<dbReference type="AlphaFoldDB" id="A0A1E7LI46"/>
<dbReference type="PATRIC" id="fig|518642.7.peg.7505"/>
<keyword evidence="3" id="KW-1185">Reference proteome</keyword>
<feature type="transmembrane region" description="Helical" evidence="1">
    <location>
        <begin position="84"/>
        <end position="109"/>
    </location>
</feature>
<keyword evidence="1" id="KW-1133">Transmembrane helix</keyword>
<comment type="caution">
    <text evidence="2">The sequence shown here is derived from an EMBL/GenBank/DDBJ whole genome shotgun (WGS) entry which is preliminary data.</text>
</comment>
<evidence type="ECO:0000256" key="1">
    <source>
        <dbReference type="SAM" id="Phobius"/>
    </source>
</evidence>
<feature type="transmembrane region" description="Helical" evidence="1">
    <location>
        <begin position="299"/>
        <end position="321"/>
    </location>
</feature>
<sequence>MSTPTSTSPLTEDRAELRPRRRLLRGLPWLVLRQHRIALAYVLGLSVLGTLAILYQRHEMAGALDAAGWPGKEVRYAVEDTRGYGYIVALLGGIPLILAFFVGAPLISADQENGTAQLVTTQSVTRRQWIVAKLGFAYGLALVCGVMLSAAFTWWWEPHRAFFSSKWVEGTIFDSTGPVLPALLLFTTALGVTVGVVVRRLLPAMVVTFLFTVVTQFVWDELRVKLGSTRMFTYPLDSELPSRFDESYEVDRWVGNAKGDLFGWGTCAEATDEAQNACIAKHGIINNVIEYLDYDQMAAMQWTAAGILLAGTALLTGFVLWRVSARPL</sequence>
<dbReference type="GO" id="GO:0140359">
    <property type="term" value="F:ABC-type transporter activity"/>
    <property type="evidence" value="ECO:0007669"/>
    <property type="project" value="InterPro"/>
</dbReference>
<accession>A0A1E7LI46</accession>
<dbReference type="RefSeq" id="WP_070204462.1">
    <property type="nucleotide sequence ID" value="NZ_LJGZ01000106.1"/>
</dbReference>